<name>A0A4S4JVJ1_ALKAL</name>
<dbReference type="Proteomes" id="UP000297014">
    <property type="component" value="Unassembled WGS sequence"/>
</dbReference>
<evidence type="ECO:0000313" key="1">
    <source>
        <dbReference type="EMBL" id="THG89151.1"/>
    </source>
</evidence>
<organism evidence="1 2">
    <name type="scientific">Alkalihalobacillus alcalophilus ATCC 27647 = CGMCC 1.3604</name>
    <dbReference type="NCBI Taxonomy" id="1218173"/>
    <lineage>
        <taxon>Bacteria</taxon>
        <taxon>Bacillati</taxon>
        <taxon>Bacillota</taxon>
        <taxon>Bacilli</taxon>
        <taxon>Bacillales</taxon>
        <taxon>Bacillaceae</taxon>
        <taxon>Alkalihalobacillus</taxon>
    </lineage>
</organism>
<protein>
    <submittedName>
        <fullName evidence="1">Uncharacterized protein</fullName>
    </submittedName>
</protein>
<accession>A0A4S4JVJ1</accession>
<evidence type="ECO:0000313" key="2">
    <source>
        <dbReference type="Proteomes" id="UP000297014"/>
    </source>
</evidence>
<sequence length="48" mass="5721">MNKYSIHFQNSIGALVELPLFLRVERGRSGFWKSLKPKRENWEGQRES</sequence>
<dbReference type="AlphaFoldDB" id="A0A4S4JVJ1"/>
<comment type="caution">
    <text evidence="1">The sequence shown here is derived from an EMBL/GenBank/DDBJ whole genome shotgun (WGS) entry which is preliminary data.</text>
</comment>
<dbReference type="EMBL" id="JALP01000259">
    <property type="protein sequence ID" value="THG89151.1"/>
    <property type="molecule type" value="Genomic_DNA"/>
</dbReference>
<gene>
    <name evidence="1" type="ORF">AJ85_19470</name>
</gene>
<reference evidence="1 2" key="1">
    <citation type="submission" date="2014-01" db="EMBL/GenBank/DDBJ databases">
        <title>Draft genome sequencing of Bacillus alcalophilus CGMCC 1.3604.</title>
        <authorList>
            <person name="Yang J."/>
            <person name="Diao L."/>
            <person name="Yang S."/>
        </authorList>
    </citation>
    <scope>NUCLEOTIDE SEQUENCE [LARGE SCALE GENOMIC DNA]</scope>
    <source>
        <strain evidence="1 2">CGMCC 1.3604</strain>
    </source>
</reference>
<proteinExistence type="predicted"/>